<evidence type="ECO:0000259" key="1">
    <source>
        <dbReference type="Pfam" id="PF13456"/>
    </source>
</evidence>
<dbReference type="InterPro" id="IPR012337">
    <property type="entry name" value="RNaseH-like_sf"/>
</dbReference>
<reference evidence="2 3" key="1">
    <citation type="journal article" date="2024" name="G3 (Bethesda)">
        <title>Genome assembly of Hibiscus sabdariffa L. provides insights into metabolisms of medicinal natural products.</title>
        <authorList>
            <person name="Kim T."/>
        </authorList>
    </citation>
    <scope>NUCLEOTIDE SEQUENCE [LARGE SCALE GENOMIC DNA]</scope>
    <source>
        <strain evidence="2">TK-2024</strain>
        <tissue evidence="2">Old leaves</tissue>
    </source>
</reference>
<evidence type="ECO:0000313" key="2">
    <source>
        <dbReference type="EMBL" id="KAK8575325.1"/>
    </source>
</evidence>
<feature type="domain" description="RNase H type-1" evidence="1">
    <location>
        <begin position="151"/>
        <end position="271"/>
    </location>
</feature>
<dbReference type="PANTHER" id="PTHR47723:SF19">
    <property type="entry name" value="POLYNUCLEOTIDYL TRANSFERASE, RIBONUCLEASE H-LIKE SUPERFAMILY PROTEIN"/>
    <property type="match status" value="1"/>
</dbReference>
<dbReference type="CDD" id="cd06222">
    <property type="entry name" value="RNase_H_like"/>
    <property type="match status" value="1"/>
</dbReference>
<accession>A0ABR2FAG0</accession>
<protein>
    <recommendedName>
        <fullName evidence="1">RNase H type-1 domain-containing protein</fullName>
    </recommendedName>
</protein>
<evidence type="ECO:0000313" key="3">
    <source>
        <dbReference type="Proteomes" id="UP001472677"/>
    </source>
</evidence>
<sequence>MTNWERHRRCLGASTACPRCDSCESVLHVLRDCPYAHDVWSATLGSLLPPTFFANNLDVWLLSSFRSSSPTLFSDVPWFILFASTRWHLWKSRTDLIFTGVVTPADSTAIRSVNWSRHYSMVSNKIISKPIVRDVAPCCCLPPQSPWVCLNTDGSVCPCSKYARAGGIIRDSSGTWVTGYGRGIGIGIVDVFTSELWAIYDDLLLAWQLGFDCVQVQSDCSKAILVISDANSLNGYSILIRNILSLCQRNWAIKFLWIPRTANQVADKLLKQIPFPHFDMIHLDAPPDYLMSQLEQDNSSSHGFTVA</sequence>
<dbReference type="InterPro" id="IPR044730">
    <property type="entry name" value="RNase_H-like_dom_plant"/>
</dbReference>
<dbReference type="PANTHER" id="PTHR47723">
    <property type="entry name" value="OS05G0353850 PROTEIN"/>
    <property type="match status" value="1"/>
</dbReference>
<dbReference type="InterPro" id="IPR036397">
    <property type="entry name" value="RNaseH_sf"/>
</dbReference>
<keyword evidence="3" id="KW-1185">Reference proteome</keyword>
<name>A0ABR2FAG0_9ROSI</name>
<proteinExistence type="predicted"/>
<dbReference type="SUPFAM" id="SSF53098">
    <property type="entry name" value="Ribonuclease H-like"/>
    <property type="match status" value="1"/>
</dbReference>
<gene>
    <name evidence="2" type="ORF">V6N12_063000</name>
</gene>
<dbReference type="InterPro" id="IPR002156">
    <property type="entry name" value="RNaseH_domain"/>
</dbReference>
<dbReference type="Gene3D" id="3.30.420.10">
    <property type="entry name" value="Ribonuclease H-like superfamily/Ribonuclease H"/>
    <property type="match status" value="1"/>
</dbReference>
<comment type="caution">
    <text evidence="2">The sequence shown here is derived from an EMBL/GenBank/DDBJ whole genome shotgun (WGS) entry which is preliminary data.</text>
</comment>
<dbReference type="EMBL" id="JBBPBM010000007">
    <property type="protein sequence ID" value="KAK8575325.1"/>
    <property type="molecule type" value="Genomic_DNA"/>
</dbReference>
<dbReference type="Pfam" id="PF13456">
    <property type="entry name" value="RVT_3"/>
    <property type="match status" value="1"/>
</dbReference>
<dbReference type="InterPro" id="IPR053151">
    <property type="entry name" value="RNase_H-like"/>
</dbReference>
<organism evidence="2 3">
    <name type="scientific">Hibiscus sabdariffa</name>
    <name type="common">roselle</name>
    <dbReference type="NCBI Taxonomy" id="183260"/>
    <lineage>
        <taxon>Eukaryota</taxon>
        <taxon>Viridiplantae</taxon>
        <taxon>Streptophyta</taxon>
        <taxon>Embryophyta</taxon>
        <taxon>Tracheophyta</taxon>
        <taxon>Spermatophyta</taxon>
        <taxon>Magnoliopsida</taxon>
        <taxon>eudicotyledons</taxon>
        <taxon>Gunneridae</taxon>
        <taxon>Pentapetalae</taxon>
        <taxon>rosids</taxon>
        <taxon>malvids</taxon>
        <taxon>Malvales</taxon>
        <taxon>Malvaceae</taxon>
        <taxon>Malvoideae</taxon>
        <taxon>Hibiscus</taxon>
    </lineage>
</organism>
<dbReference type="Proteomes" id="UP001472677">
    <property type="component" value="Unassembled WGS sequence"/>
</dbReference>